<dbReference type="EMBL" id="SWLB01000009">
    <property type="protein sequence ID" value="KAF3334820.1"/>
    <property type="molecule type" value="Genomic_DNA"/>
</dbReference>
<proteinExistence type="predicted"/>
<sequence>MFEHAEIRFKAREDVNILLEKRVGASSSYHNPMWMGHWTSRTQNNKGASRSENTKTRVAEQLVIGVNRRTTTSSNLLSTSRNENFDFCFNSLTQKSVVSSNMAACEVPEGSDHFPMYGIKKKIESILNPKGKARFEDKISGLNLTFHSSEEFHFETQFQNPKNHQLTALGSCSCNEEGNFSTSSQINCPSHINETQSRDSADSLRGSSKRKAVSLFEMVSFPTQSYDMARSRRKSNSCQDFEWHGMIDNFRKVEGQVEQSDASPVDNMNALGSVGDLASSRAQKVMTCHNSTRPNSTATASPEKSPPTRDNHIGSLNTDPDRGPSRTVTMDASESLPESSAKQKATVDQEALDNRWLKRLRHDISSNAPMLNPKRLTIEISNPSWVPEQQVKSWLQRWCVKKSPSEGSFEGRRFPSIAAMAMMGKAMNKLRPGEFKKRGPSVVWNNNEF</sequence>
<protein>
    <submittedName>
        <fullName evidence="2">F-box protein</fullName>
    </submittedName>
</protein>
<dbReference type="PANTHER" id="PTHR36062">
    <property type="entry name" value="OS01G0687300 PROTEIN"/>
    <property type="match status" value="1"/>
</dbReference>
<evidence type="ECO:0000313" key="3">
    <source>
        <dbReference type="Proteomes" id="UP000623129"/>
    </source>
</evidence>
<dbReference type="Proteomes" id="UP000623129">
    <property type="component" value="Unassembled WGS sequence"/>
</dbReference>
<comment type="caution">
    <text evidence="2">The sequence shown here is derived from an EMBL/GenBank/DDBJ whole genome shotgun (WGS) entry which is preliminary data.</text>
</comment>
<feature type="compositionally biased region" description="Polar residues" evidence="1">
    <location>
        <begin position="185"/>
        <end position="195"/>
    </location>
</feature>
<feature type="region of interest" description="Disordered" evidence="1">
    <location>
        <begin position="281"/>
        <end position="347"/>
    </location>
</feature>
<accession>A0A833QUQ6</accession>
<dbReference type="InterPro" id="IPR037476">
    <property type="entry name" value="PCH1"/>
</dbReference>
<feature type="compositionally biased region" description="Polar residues" evidence="1">
    <location>
        <begin position="39"/>
        <end position="51"/>
    </location>
</feature>
<dbReference type="GO" id="GO:0010099">
    <property type="term" value="P:regulation of photomorphogenesis"/>
    <property type="evidence" value="ECO:0007669"/>
    <property type="project" value="InterPro"/>
</dbReference>
<feature type="region of interest" description="Disordered" evidence="1">
    <location>
        <begin position="185"/>
        <end position="206"/>
    </location>
</feature>
<dbReference type="OrthoDB" id="644846at2759"/>
<name>A0A833QUQ6_9POAL</name>
<gene>
    <name evidence="2" type="ORF">FCM35_KLT21424</name>
</gene>
<feature type="compositionally biased region" description="Polar residues" evidence="1">
    <location>
        <begin position="326"/>
        <end position="343"/>
    </location>
</feature>
<feature type="compositionally biased region" description="Polar residues" evidence="1">
    <location>
        <begin position="288"/>
        <end position="302"/>
    </location>
</feature>
<reference evidence="2" key="1">
    <citation type="submission" date="2020-01" db="EMBL/GenBank/DDBJ databases">
        <title>Genome sequence of Kobresia littledalei, the first chromosome-level genome in the family Cyperaceae.</title>
        <authorList>
            <person name="Qu G."/>
        </authorList>
    </citation>
    <scope>NUCLEOTIDE SEQUENCE</scope>
    <source>
        <strain evidence="2">C.B.Clarke</strain>
        <tissue evidence="2">Leaf</tissue>
    </source>
</reference>
<evidence type="ECO:0000256" key="1">
    <source>
        <dbReference type="SAM" id="MobiDB-lite"/>
    </source>
</evidence>
<organism evidence="2 3">
    <name type="scientific">Carex littledalei</name>
    <dbReference type="NCBI Taxonomy" id="544730"/>
    <lineage>
        <taxon>Eukaryota</taxon>
        <taxon>Viridiplantae</taxon>
        <taxon>Streptophyta</taxon>
        <taxon>Embryophyta</taxon>
        <taxon>Tracheophyta</taxon>
        <taxon>Spermatophyta</taxon>
        <taxon>Magnoliopsida</taxon>
        <taxon>Liliopsida</taxon>
        <taxon>Poales</taxon>
        <taxon>Cyperaceae</taxon>
        <taxon>Cyperoideae</taxon>
        <taxon>Cariceae</taxon>
        <taxon>Carex</taxon>
        <taxon>Carex subgen. Euthyceras</taxon>
    </lineage>
</organism>
<evidence type="ECO:0000313" key="2">
    <source>
        <dbReference type="EMBL" id="KAF3334820.1"/>
    </source>
</evidence>
<keyword evidence="3" id="KW-1185">Reference proteome</keyword>
<dbReference type="PANTHER" id="PTHR36062:SF1">
    <property type="entry name" value="OS01G0687300 PROTEIN"/>
    <property type="match status" value="1"/>
</dbReference>
<feature type="region of interest" description="Disordered" evidence="1">
    <location>
        <begin position="36"/>
        <end position="55"/>
    </location>
</feature>
<dbReference type="AlphaFoldDB" id="A0A833QUQ6"/>